<accession>A0A162KKM7</accession>
<keyword evidence="3" id="KW-0378">Hydrolase</keyword>
<dbReference type="PANTHER" id="PTHR30032">
    <property type="entry name" value="N-ACETYLMURAMOYL-L-ALANINE AMIDASE-RELATED"/>
    <property type="match status" value="1"/>
</dbReference>
<dbReference type="OrthoDB" id="1935856at2"/>
<dbReference type="EMBL" id="LITT01000058">
    <property type="protein sequence ID" value="OAA83562.1"/>
    <property type="molecule type" value="Genomic_DNA"/>
</dbReference>
<name>A0A162KKM7_9CLOT</name>
<dbReference type="AlphaFoldDB" id="A0A162KKM7"/>
<evidence type="ECO:0000313" key="4">
    <source>
        <dbReference type="Proteomes" id="UP000077407"/>
    </source>
</evidence>
<dbReference type="PATRIC" id="fig|1538.10.peg.3407"/>
<evidence type="ECO:0000256" key="1">
    <source>
        <dbReference type="SAM" id="MobiDB-lite"/>
    </source>
</evidence>
<dbReference type="RefSeq" id="WP_063556638.1">
    <property type="nucleotide sequence ID" value="NZ_LITT01000058.1"/>
</dbReference>
<evidence type="ECO:0000256" key="2">
    <source>
        <dbReference type="SAM" id="SignalP"/>
    </source>
</evidence>
<sequence>MVSKKLVVAAVLAAVIQAGSISAYAQGNYTTTRLGGQTRIETSVKIANNYSNSSKVQAVVVATAENFPEALVGSTLASKNKAPVLLVRKTVQDSQSTIDYIRDNLRSGGVVYLLGDNNSVSSEVESAIKSSGSFSIKRLAGVNEDDTLRLINNEVGVSQGTPVFVASNSDFPDALSASGIAAIKGYPIILGSKAGLSASAIDTLRSIKPSMVYILGGALVMPDTVVNDIMNNTGLSANKVIRLSGQDRYDTSLAIVKYFNISTKNAVIASGDNFPDALAGSSLAAKENAPIILLGSDASRQKAYLKSAGINNLTFLGGDLVMTSAKMDSLITDTPPAQQTPVVQPTQPTNSTPDTVVQPTQPTSTSQSQGSSWSDSMRNHQSGKNGGGFDTDTDSHIHN</sequence>
<feature type="region of interest" description="Disordered" evidence="1">
    <location>
        <begin position="331"/>
        <end position="399"/>
    </location>
</feature>
<protein>
    <submittedName>
        <fullName evidence="3">N-acetylmuramoyl-L-alanine amidase LytC</fullName>
        <ecNumber evidence="3">3.5.1.28</ecNumber>
    </submittedName>
</protein>
<dbReference type="InterPro" id="IPR051922">
    <property type="entry name" value="Bact_Sporulation_Assoc"/>
</dbReference>
<dbReference type="Pfam" id="PF04122">
    <property type="entry name" value="CW_binding_2"/>
    <property type="match status" value="3"/>
</dbReference>
<dbReference type="Proteomes" id="UP000077407">
    <property type="component" value="Unassembled WGS sequence"/>
</dbReference>
<keyword evidence="2" id="KW-0732">Signal</keyword>
<dbReference type="GO" id="GO:0008745">
    <property type="term" value="F:N-acetylmuramoyl-L-alanine amidase activity"/>
    <property type="evidence" value="ECO:0007669"/>
    <property type="project" value="UniProtKB-EC"/>
</dbReference>
<feature type="signal peptide" evidence="2">
    <location>
        <begin position="1"/>
        <end position="25"/>
    </location>
</feature>
<proteinExistence type="predicted"/>
<evidence type="ECO:0000313" key="3">
    <source>
        <dbReference type="EMBL" id="OAA83562.1"/>
    </source>
</evidence>
<dbReference type="InterPro" id="IPR007253">
    <property type="entry name" value="Cell_wall-bd_2"/>
</dbReference>
<feature type="compositionally biased region" description="Low complexity" evidence="1">
    <location>
        <begin position="332"/>
        <end position="376"/>
    </location>
</feature>
<reference evidence="3 4" key="1">
    <citation type="journal article" date="2015" name="Biotechnol. Bioeng.">
        <title>Genome sequence and phenotypic characterization of Caulobacter segnis.</title>
        <authorList>
            <person name="Patel S."/>
            <person name="Fletcher B."/>
            <person name="Scott D.C."/>
            <person name="Ely B."/>
        </authorList>
    </citation>
    <scope>NUCLEOTIDE SEQUENCE [LARGE SCALE GENOMIC DNA]</scope>
    <source>
        <strain evidence="3 4">ERI-2</strain>
    </source>
</reference>
<dbReference type="Gene3D" id="3.40.50.12090">
    <property type="match status" value="1"/>
</dbReference>
<comment type="caution">
    <text evidence="3">The sequence shown here is derived from an EMBL/GenBank/DDBJ whole genome shotgun (WGS) entry which is preliminary data.</text>
</comment>
<gene>
    <name evidence="3" type="primary">lytC_25</name>
    <name evidence="3" type="ORF">WY13_03349</name>
</gene>
<organism evidence="3 4">
    <name type="scientific">Clostridium ljungdahlii</name>
    <dbReference type="NCBI Taxonomy" id="1538"/>
    <lineage>
        <taxon>Bacteria</taxon>
        <taxon>Bacillati</taxon>
        <taxon>Bacillota</taxon>
        <taxon>Clostridia</taxon>
        <taxon>Eubacteriales</taxon>
        <taxon>Clostridiaceae</taxon>
        <taxon>Clostridium</taxon>
    </lineage>
</organism>
<dbReference type="PANTHER" id="PTHR30032:SF8">
    <property type="entry name" value="GERMINATION-SPECIFIC N-ACETYLMURAMOYL-L-ALANINE AMIDASE"/>
    <property type="match status" value="1"/>
</dbReference>
<feature type="chain" id="PRO_5007836611" evidence="2">
    <location>
        <begin position="26"/>
        <end position="399"/>
    </location>
</feature>
<dbReference type="EC" id="3.5.1.28" evidence="3"/>